<keyword evidence="4" id="KW-1185">Reference proteome</keyword>
<dbReference type="CDD" id="cd00030">
    <property type="entry name" value="C2"/>
    <property type="match status" value="1"/>
</dbReference>
<dbReference type="Proteomes" id="UP000681722">
    <property type="component" value="Unassembled WGS sequence"/>
</dbReference>
<organism evidence="2 4">
    <name type="scientific">Didymodactylos carnosus</name>
    <dbReference type="NCBI Taxonomy" id="1234261"/>
    <lineage>
        <taxon>Eukaryota</taxon>
        <taxon>Metazoa</taxon>
        <taxon>Spiralia</taxon>
        <taxon>Gnathifera</taxon>
        <taxon>Rotifera</taxon>
        <taxon>Eurotatoria</taxon>
        <taxon>Bdelloidea</taxon>
        <taxon>Philodinida</taxon>
        <taxon>Philodinidae</taxon>
        <taxon>Didymodactylos</taxon>
    </lineage>
</organism>
<dbReference type="PROSITE" id="PS50004">
    <property type="entry name" value="C2"/>
    <property type="match status" value="1"/>
</dbReference>
<dbReference type="GO" id="GO:0008289">
    <property type="term" value="F:lipid binding"/>
    <property type="evidence" value="ECO:0007669"/>
    <property type="project" value="InterPro"/>
</dbReference>
<evidence type="ECO:0000313" key="3">
    <source>
        <dbReference type="EMBL" id="CAF4079488.1"/>
    </source>
</evidence>
<dbReference type="Gene3D" id="2.60.40.150">
    <property type="entry name" value="C2 domain"/>
    <property type="match status" value="1"/>
</dbReference>
<dbReference type="InterPro" id="IPR035892">
    <property type="entry name" value="C2_domain_sf"/>
</dbReference>
<reference evidence="2" key="1">
    <citation type="submission" date="2021-02" db="EMBL/GenBank/DDBJ databases">
        <authorList>
            <person name="Nowell W R."/>
        </authorList>
    </citation>
    <scope>NUCLEOTIDE SEQUENCE</scope>
</reference>
<dbReference type="EMBL" id="CAJNOQ010011685">
    <property type="protein sequence ID" value="CAF1282760.1"/>
    <property type="molecule type" value="Genomic_DNA"/>
</dbReference>
<feature type="domain" description="C2" evidence="1">
    <location>
        <begin position="1"/>
        <end position="105"/>
    </location>
</feature>
<dbReference type="Proteomes" id="UP000663829">
    <property type="component" value="Unassembled WGS sequence"/>
</dbReference>
<evidence type="ECO:0000313" key="4">
    <source>
        <dbReference type="Proteomes" id="UP000663829"/>
    </source>
</evidence>
<sequence>MSHPHGQLNVAIVEGRKLKDEDAIGKNDAYIELYVNKDYRQRTSTRKNMNNPIWNETFSFNLLKHYDNLHLHAYDDDIVGQDSIGSCKIDLNKHVFGKGVYDDWVKLPAHLGLGSHGEIHVIIQHIVQPF</sequence>
<evidence type="ECO:0000259" key="1">
    <source>
        <dbReference type="PROSITE" id="PS50004"/>
    </source>
</evidence>
<accession>A0A815C638</accession>
<name>A0A815C638_9BILA</name>
<comment type="caution">
    <text evidence="2">The sequence shown here is derived from an EMBL/GenBank/DDBJ whole genome shotgun (WGS) entry which is preliminary data.</text>
</comment>
<dbReference type="OrthoDB" id="419768at2759"/>
<dbReference type="InterPro" id="IPR000008">
    <property type="entry name" value="C2_dom"/>
</dbReference>
<dbReference type="EMBL" id="CAJOBC010028667">
    <property type="protein sequence ID" value="CAF4079488.1"/>
    <property type="molecule type" value="Genomic_DNA"/>
</dbReference>
<dbReference type="Pfam" id="PF00168">
    <property type="entry name" value="C2"/>
    <property type="match status" value="1"/>
</dbReference>
<proteinExistence type="predicted"/>
<dbReference type="SUPFAM" id="SSF49562">
    <property type="entry name" value="C2 domain (Calcium/lipid-binding domain, CaLB)"/>
    <property type="match status" value="1"/>
</dbReference>
<gene>
    <name evidence="2" type="ORF">GPM918_LOCUS27635</name>
    <name evidence="3" type="ORF">SRO942_LOCUS27992</name>
</gene>
<evidence type="ECO:0000313" key="2">
    <source>
        <dbReference type="EMBL" id="CAF1282760.1"/>
    </source>
</evidence>
<dbReference type="GO" id="GO:0005783">
    <property type="term" value="C:endoplasmic reticulum"/>
    <property type="evidence" value="ECO:0007669"/>
    <property type="project" value="TreeGrafter"/>
</dbReference>
<dbReference type="AlphaFoldDB" id="A0A815C638"/>
<dbReference type="SMART" id="SM00239">
    <property type="entry name" value="C2"/>
    <property type="match status" value="1"/>
</dbReference>
<dbReference type="PANTHER" id="PTHR10774">
    <property type="entry name" value="EXTENDED SYNAPTOTAGMIN-RELATED"/>
    <property type="match status" value="1"/>
</dbReference>
<dbReference type="InterPro" id="IPR045050">
    <property type="entry name" value="Synaptotagmin_plant"/>
</dbReference>
<dbReference type="PANTHER" id="PTHR10774:SF190">
    <property type="entry name" value="C2 CALCIUM_LIPID-BINDING ENDONUCLEASE_EXONUCLEASE_PHOSPHATASE-RELATED"/>
    <property type="match status" value="1"/>
</dbReference>
<protein>
    <recommendedName>
        <fullName evidence="1">C2 domain-containing protein</fullName>
    </recommendedName>
</protein>